<feature type="domain" description="Core-binding (CB)" evidence="8">
    <location>
        <begin position="98"/>
        <end position="178"/>
    </location>
</feature>
<feature type="compositionally biased region" description="Basic and acidic residues" evidence="6">
    <location>
        <begin position="461"/>
        <end position="471"/>
    </location>
</feature>
<evidence type="ECO:0000256" key="1">
    <source>
        <dbReference type="ARBA" id="ARBA00008857"/>
    </source>
</evidence>
<evidence type="ECO:0000313" key="10">
    <source>
        <dbReference type="Proteomes" id="UP000537592"/>
    </source>
</evidence>
<dbReference type="Gene3D" id="3.30.160.390">
    <property type="entry name" value="Integrase, DNA-binding domain"/>
    <property type="match status" value="1"/>
</dbReference>
<dbReference type="PROSITE" id="PS51900">
    <property type="entry name" value="CB"/>
    <property type="match status" value="1"/>
</dbReference>
<keyword evidence="3 5" id="KW-0238">DNA-binding</keyword>
<evidence type="ECO:0000313" key="9">
    <source>
        <dbReference type="EMBL" id="MBB3810735.1"/>
    </source>
</evidence>
<protein>
    <submittedName>
        <fullName evidence="9">Integrase</fullName>
    </submittedName>
</protein>
<dbReference type="InterPro" id="IPR013762">
    <property type="entry name" value="Integrase-like_cat_sf"/>
</dbReference>
<dbReference type="InterPro" id="IPR011010">
    <property type="entry name" value="DNA_brk_join_enz"/>
</dbReference>
<dbReference type="Gene3D" id="1.10.443.10">
    <property type="entry name" value="Intergrase catalytic core"/>
    <property type="match status" value="1"/>
</dbReference>
<dbReference type="InterPro" id="IPR050808">
    <property type="entry name" value="Phage_Integrase"/>
</dbReference>
<dbReference type="Pfam" id="PF13356">
    <property type="entry name" value="Arm-DNA-bind_3"/>
    <property type="match status" value="1"/>
</dbReference>
<dbReference type="Pfam" id="PF14659">
    <property type="entry name" value="Phage_int_SAM_3"/>
    <property type="match status" value="1"/>
</dbReference>
<evidence type="ECO:0000259" key="7">
    <source>
        <dbReference type="PROSITE" id="PS51898"/>
    </source>
</evidence>
<sequence length="471" mass="52679">MPKIKLTKTAVDAANPQERDYELRDTTIPGFLVKVTPAGRKTFMIAYVTNSGQRRKPAIGRYGEITVEQARGIAQDWLAEVRRGGDPSAERTASRQAPTVKELFDRFITDYSEGRNKPSTVKSNRDRAKRHLIPKLGHLKVPEVTRADIADLMKKMAKSPVSANRMLAMCRKMFNVAEVWGLRPDGSNPCRHVPKYPERGKTRLITDAEMRKLFEYLDRADAEGLEHPFILLAIRLQFEFAARMSEIAELEWSWIDFDNRRVVWPDSKTGGMSKPMSAEALRLFETAPRLESSPFVCPSIFDPEKPMSSYTYYQGWKRILKRAGLPHVGTHGIRHRSATDIANSGVPVKVGMALTAHKTVTMFMRYVHTEDDPVRAAAEAVTQRRMTVIGAEHQPPAPPPAPVMELPSIAPVVATAPATLGPDGKPLGFEDGKYTSRTRLGNYRPFRHRSGENRTAPSGSKRAEAQEASHA</sequence>
<evidence type="ECO:0000256" key="3">
    <source>
        <dbReference type="ARBA" id="ARBA00023125"/>
    </source>
</evidence>
<dbReference type="InterPro" id="IPR025166">
    <property type="entry name" value="Integrase_DNA_bind_dom"/>
</dbReference>
<dbReference type="PANTHER" id="PTHR30629">
    <property type="entry name" value="PROPHAGE INTEGRASE"/>
    <property type="match status" value="1"/>
</dbReference>
<dbReference type="GO" id="GO:0006310">
    <property type="term" value="P:DNA recombination"/>
    <property type="evidence" value="ECO:0007669"/>
    <property type="project" value="UniProtKB-KW"/>
</dbReference>
<dbReference type="InterPro" id="IPR010998">
    <property type="entry name" value="Integrase_recombinase_N"/>
</dbReference>
<reference evidence="9 10" key="1">
    <citation type="submission" date="2020-08" db="EMBL/GenBank/DDBJ databases">
        <title>Genomic Encyclopedia of Type Strains, Phase IV (KMG-IV): sequencing the most valuable type-strain genomes for metagenomic binning, comparative biology and taxonomic classification.</title>
        <authorList>
            <person name="Goeker M."/>
        </authorList>
    </citation>
    <scope>NUCLEOTIDE SEQUENCE [LARGE SCALE GENOMIC DNA]</scope>
    <source>
        <strain evidence="9 10">DSM 28760</strain>
    </source>
</reference>
<dbReference type="InterPro" id="IPR044068">
    <property type="entry name" value="CB"/>
</dbReference>
<dbReference type="InterPro" id="IPR038488">
    <property type="entry name" value="Integrase_DNA-bd_sf"/>
</dbReference>
<dbReference type="PROSITE" id="PS51898">
    <property type="entry name" value="TYR_RECOMBINASE"/>
    <property type="match status" value="1"/>
</dbReference>
<proteinExistence type="inferred from homology"/>
<gene>
    <name evidence="9" type="ORF">FHS81_002837</name>
</gene>
<evidence type="ECO:0000256" key="4">
    <source>
        <dbReference type="ARBA" id="ARBA00023172"/>
    </source>
</evidence>
<dbReference type="EMBL" id="JACICC010000007">
    <property type="protein sequence ID" value="MBB3810735.1"/>
    <property type="molecule type" value="Genomic_DNA"/>
</dbReference>
<name>A0A7W5Z6H8_9HYPH</name>
<dbReference type="InterPro" id="IPR004107">
    <property type="entry name" value="Integrase_SAM-like_N"/>
</dbReference>
<keyword evidence="2" id="KW-0229">DNA integration</keyword>
<dbReference type="GO" id="GO:0003677">
    <property type="term" value="F:DNA binding"/>
    <property type="evidence" value="ECO:0007669"/>
    <property type="project" value="UniProtKB-UniRule"/>
</dbReference>
<dbReference type="SUPFAM" id="SSF56349">
    <property type="entry name" value="DNA breaking-rejoining enzymes"/>
    <property type="match status" value="1"/>
</dbReference>
<evidence type="ECO:0000256" key="6">
    <source>
        <dbReference type="SAM" id="MobiDB-lite"/>
    </source>
</evidence>
<dbReference type="Gene3D" id="1.10.150.130">
    <property type="match status" value="1"/>
</dbReference>
<keyword evidence="4" id="KW-0233">DNA recombination</keyword>
<dbReference type="RefSeq" id="WP_183753956.1">
    <property type="nucleotide sequence ID" value="NZ_JACICC010000007.1"/>
</dbReference>
<organism evidence="9 10">
    <name type="scientific">Pseudochelatococcus contaminans</name>
    <dbReference type="NCBI Taxonomy" id="1538103"/>
    <lineage>
        <taxon>Bacteria</taxon>
        <taxon>Pseudomonadati</taxon>
        <taxon>Pseudomonadota</taxon>
        <taxon>Alphaproteobacteria</taxon>
        <taxon>Hyphomicrobiales</taxon>
        <taxon>Chelatococcaceae</taxon>
        <taxon>Pseudochelatococcus</taxon>
    </lineage>
</organism>
<dbReference type="Pfam" id="PF00589">
    <property type="entry name" value="Phage_integrase"/>
    <property type="match status" value="1"/>
</dbReference>
<dbReference type="GO" id="GO:0015074">
    <property type="term" value="P:DNA integration"/>
    <property type="evidence" value="ECO:0007669"/>
    <property type="project" value="UniProtKB-KW"/>
</dbReference>
<feature type="domain" description="Tyr recombinase" evidence="7">
    <location>
        <begin position="200"/>
        <end position="379"/>
    </location>
</feature>
<dbReference type="AlphaFoldDB" id="A0A7W5Z6H8"/>
<comment type="caution">
    <text evidence="9">The sequence shown here is derived from an EMBL/GenBank/DDBJ whole genome shotgun (WGS) entry which is preliminary data.</text>
</comment>
<accession>A0A7W5Z6H8</accession>
<comment type="similarity">
    <text evidence="1">Belongs to the 'phage' integrase family.</text>
</comment>
<evidence type="ECO:0000256" key="2">
    <source>
        <dbReference type="ARBA" id="ARBA00022908"/>
    </source>
</evidence>
<dbReference type="CDD" id="cd00796">
    <property type="entry name" value="INT_Rci_Hp1_C"/>
    <property type="match status" value="1"/>
</dbReference>
<keyword evidence="10" id="KW-1185">Reference proteome</keyword>
<feature type="region of interest" description="Disordered" evidence="6">
    <location>
        <begin position="417"/>
        <end position="471"/>
    </location>
</feature>
<evidence type="ECO:0000259" key="8">
    <source>
        <dbReference type="PROSITE" id="PS51900"/>
    </source>
</evidence>
<dbReference type="PANTHER" id="PTHR30629:SF2">
    <property type="entry name" value="PROPHAGE INTEGRASE INTS-RELATED"/>
    <property type="match status" value="1"/>
</dbReference>
<dbReference type="Proteomes" id="UP000537592">
    <property type="component" value="Unassembled WGS sequence"/>
</dbReference>
<dbReference type="InterPro" id="IPR002104">
    <property type="entry name" value="Integrase_catalytic"/>
</dbReference>
<evidence type="ECO:0000256" key="5">
    <source>
        <dbReference type="PROSITE-ProRule" id="PRU01248"/>
    </source>
</evidence>